<accession>A0ABN7PLJ0</accession>
<evidence type="ECO:0000313" key="1">
    <source>
        <dbReference type="EMBL" id="CAG2066297.1"/>
    </source>
</evidence>
<reference evidence="1" key="1">
    <citation type="submission" date="2021-03" db="EMBL/GenBank/DDBJ databases">
        <authorList>
            <person name="Tran Van P."/>
        </authorList>
    </citation>
    <scope>NUCLEOTIDE SEQUENCE</scope>
</reference>
<organism evidence="1 2">
    <name type="scientific">Timema podura</name>
    <name type="common">Walking stick</name>
    <dbReference type="NCBI Taxonomy" id="61482"/>
    <lineage>
        <taxon>Eukaryota</taxon>
        <taxon>Metazoa</taxon>
        <taxon>Ecdysozoa</taxon>
        <taxon>Arthropoda</taxon>
        <taxon>Hexapoda</taxon>
        <taxon>Insecta</taxon>
        <taxon>Pterygota</taxon>
        <taxon>Neoptera</taxon>
        <taxon>Polyneoptera</taxon>
        <taxon>Phasmatodea</taxon>
        <taxon>Timematodea</taxon>
        <taxon>Timematoidea</taxon>
        <taxon>Timematidae</taxon>
        <taxon>Timema</taxon>
    </lineage>
</organism>
<protein>
    <submittedName>
        <fullName evidence="1">Uncharacterized protein</fullName>
    </submittedName>
</protein>
<keyword evidence="2" id="KW-1185">Reference proteome</keyword>
<sequence length="76" mass="8769">MDATIKSEPDNYKYLPVKTERLLDGFPTISEKIKVETNTEDDVVVNIKSEPDNCKSCHVKLEYLSDNFKTMETQLK</sequence>
<comment type="caution">
    <text evidence="1">The sequence shown here is derived from an EMBL/GenBank/DDBJ whole genome shotgun (WGS) entry which is preliminary data.</text>
</comment>
<feature type="non-terminal residue" evidence="1">
    <location>
        <position position="76"/>
    </location>
</feature>
<gene>
    <name evidence="1" type="ORF">TPAB3V08_LOCUS13240</name>
</gene>
<dbReference type="EMBL" id="CAJPIN010052533">
    <property type="protein sequence ID" value="CAG2066297.1"/>
    <property type="molecule type" value="Genomic_DNA"/>
</dbReference>
<proteinExistence type="predicted"/>
<dbReference type="Proteomes" id="UP001153148">
    <property type="component" value="Unassembled WGS sequence"/>
</dbReference>
<evidence type="ECO:0000313" key="2">
    <source>
        <dbReference type="Proteomes" id="UP001153148"/>
    </source>
</evidence>
<name>A0ABN7PLJ0_TIMPD</name>